<comment type="similarity">
    <text evidence="2 10">Belongs to the TonB family.</text>
</comment>
<dbReference type="EMBL" id="MUEK01000005">
    <property type="protein sequence ID" value="OOE40018.1"/>
    <property type="molecule type" value="Genomic_DNA"/>
</dbReference>
<evidence type="ECO:0000256" key="4">
    <source>
        <dbReference type="ARBA" id="ARBA00022475"/>
    </source>
</evidence>
<evidence type="ECO:0000256" key="5">
    <source>
        <dbReference type="ARBA" id="ARBA00022519"/>
    </source>
</evidence>
<dbReference type="GO" id="GO:0031992">
    <property type="term" value="F:energy transducer activity"/>
    <property type="evidence" value="ECO:0007669"/>
    <property type="project" value="InterPro"/>
</dbReference>
<reference evidence="13 14" key="1">
    <citation type="journal article" date="2017" name="Genome Announc.">
        <title>Draft Genome Sequences of Salinivibrio proteolyticus, Salinivibrio sharmensis, Salinivibrio siamensis, Salinivibrio costicola subsp. alcaliphilus, Salinivibrio costicola subsp. vallismortis, and 29 New Isolates Belonging to the Genus Salinivibrio.</title>
        <authorList>
            <person name="Lopez-Hermoso C."/>
            <person name="de la Haba R.R."/>
            <person name="Sanchez-Porro C."/>
            <person name="Bayliss S.C."/>
            <person name="Feil E.J."/>
            <person name="Ventosa A."/>
        </authorList>
    </citation>
    <scope>NUCLEOTIDE SEQUENCE [LARGE SCALE GENOMIC DNA]</scope>
    <source>
        <strain evidence="13 14">AL184</strain>
    </source>
</reference>
<keyword evidence="3 10" id="KW-0813">Transport</keyword>
<dbReference type="NCBIfam" id="TIGR01352">
    <property type="entry name" value="tonB_Cterm"/>
    <property type="match status" value="1"/>
</dbReference>
<evidence type="ECO:0000259" key="12">
    <source>
        <dbReference type="PROSITE" id="PS52015"/>
    </source>
</evidence>
<accession>A0AB36JYB2</accession>
<dbReference type="PANTHER" id="PTHR33446">
    <property type="entry name" value="PROTEIN TONB-RELATED"/>
    <property type="match status" value="1"/>
</dbReference>
<keyword evidence="10" id="KW-0735">Signal-anchor</keyword>
<dbReference type="AlphaFoldDB" id="A0AB36JYB2"/>
<keyword evidence="9 10" id="KW-0472">Membrane</keyword>
<proteinExistence type="inferred from homology"/>
<evidence type="ECO:0000256" key="2">
    <source>
        <dbReference type="ARBA" id="ARBA00006555"/>
    </source>
</evidence>
<protein>
    <recommendedName>
        <fullName evidence="10">Protein TonB</fullName>
    </recommendedName>
</protein>
<dbReference type="Pfam" id="PF03544">
    <property type="entry name" value="TonB_C"/>
    <property type="match status" value="1"/>
</dbReference>
<comment type="subcellular location">
    <subcellularLocation>
        <location evidence="1 10">Cell inner membrane</location>
        <topology evidence="1 10">Single-pass membrane protein</topology>
        <orientation evidence="1 10">Periplasmic side</orientation>
    </subcellularLocation>
</comment>
<keyword evidence="14" id="KW-1185">Reference proteome</keyword>
<sequence length="291" mass="31793">MTVLAGLPQGFELDRTRKGWLVGAAVSVSLHLGVAIAYFWTPARTLAPPPAAMPIAISVIAPEVSAPKVEQHDVQEGKLQRASQPAHASEAVPEKVMSTPNATPVVQDEKNAQVQKQPQSVPRPAKEQPKAIETKKTVETHKVQTTEPRPKPKESPKTSRASSVAQEASAPKHVDAPTHSEKVTGPAQGQLTVKGKVAKLNWQRRVHAHLAYYKRYPRFARRLKQQGSPRVTFTVNRQGEVQSVKLQTSSRFESLDEEAKELVKRASPLPTPPDVLPGSTITVTVPIRFSL</sequence>
<evidence type="ECO:0000313" key="13">
    <source>
        <dbReference type="EMBL" id="OOE40018.1"/>
    </source>
</evidence>
<dbReference type="Gene3D" id="3.30.1150.10">
    <property type="match status" value="1"/>
</dbReference>
<dbReference type="InterPro" id="IPR006260">
    <property type="entry name" value="TonB/TolA_C"/>
</dbReference>
<evidence type="ECO:0000256" key="3">
    <source>
        <dbReference type="ARBA" id="ARBA00022448"/>
    </source>
</evidence>
<evidence type="ECO:0000256" key="8">
    <source>
        <dbReference type="ARBA" id="ARBA00022989"/>
    </source>
</evidence>
<feature type="compositionally biased region" description="Basic and acidic residues" evidence="11">
    <location>
        <begin position="170"/>
        <end position="182"/>
    </location>
</feature>
<feature type="compositionally biased region" description="Basic and acidic residues" evidence="11">
    <location>
        <begin position="124"/>
        <end position="157"/>
    </location>
</feature>
<keyword evidence="5 10" id="KW-0997">Cell inner membrane</keyword>
<dbReference type="GO" id="GO:0015891">
    <property type="term" value="P:siderophore transport"/>
    <property type="evidence" value="ECO:0007669"/>
    <property type="project" value="InterPro"/>
</dbReference>
<dbReference type="GO" id="GO:0098797">
    <property type="term" value="C:plasma membrane protein complex"/>
    <property type="evidence" value="ECO:0007669"/>
    <property type="project" value="TreeGrafter"/>
</dbReference>
<dbReference type="RefSeq" id="WP_077649609.1">
    <property type="nucleotide sequence ID" value="NZ_CP040021.1"/>
</dbReference>
<dbReference type="InterPro" id="IPR003538">
    <property type="entry name" value="TonB"/>
</dbReference>
<keyword evidence="7 10" id="KW-0653">Protein transport</keyword>
<feature type="compositionally biased region" description="Basic and acidic residues" evidence="11">
    <location>
        <begin position="69"/>
        <end position="79"/>
    </location>
</feature>
<feature type="transmembrane region" description="Helical" evidence="10">
    <location>
        <begin position="20"/>
        <end position="40"/>
    </location>
</feature>
<gene>
    <name evidence="13" type="ORF">BZG00_06770</name>
</gene>
<dbReference type="PROSITE" id="PS52015">
    <property type="entry name" value="TONB_CTD"/>
    <property type="match status" value="1"/>
</dbReference>
<organism evidence="13 14">
    <name type="scientific">Salinivibrio kushneri</name>
    <dbReference type="NCBI Taxonomy" id="1908198"/>
    <lineage>
        <taxon>Bacteria</taxon>
        <taxon>Pseudomonadati</taxon>
        <taxon>Pseudomonadota</taxon>
        <taxon>Gammaproteobacteria</taxon>
        <taxon>Vibrionales</taxon>
        <taxon>Vibrionaceae</taxon>
        <taxon>Salinivibrio</taxon>
    </lineage>
</organism>
<evidence type="ECO:0000256" key="7">
    <source>
        <dbReference type="ARBA" id="ARBA00022927"/>
    </source>
</evidence>
<keyword evidence="4 10" id="KW-1003">Cell membrane</keyword>
<evidence type="ECO:0000256" key="10">
    <source>
        <dbReference type="RuleBase" id="RU362123"/>
    </source>
</evidence>
<dbReference type="PANTHER" id="PTHR33446:SF2">
    <property type="entry name" value="PROTEIN TONB"/>
    <property type="match status" value="1"/>
</dbReference>
<dbReference type="PRINTS" id="PR01374">
    <property type="entry name" value="TONBPROTEIN"/>
</dbReference>
<keyword evidence="8 10" id="KW-1133">Transmembrane helix</keyword>
<feature type="region of interest" description="Disordered" evidence="11">
    <location>
        <begin position="68"/>
        <end position="190"/>
    </location>
</feature>
<evidence type="ECO:0000313" key="14">
    <source>
        <dbReference type="Proteomes" id="UP000189021"/>
    </source>
</evidence>
<dbReference type="GO" id="GO:0015031">
    <property type="term" value="P:protein transport"/>
    <property type="evidence" value="ECO:0007669"/>
    <property type="project" value="UniProtKB-UniRule"/>
</dbReference>
<dbReference type="GO" id="GO:0030288">
    <property type="term" value="C:outer membrane-bounded periplasmic space"/>
    <property type="evidence" value="ECO:0007669"/>
    <property type="project" value="InterPro"/>
</dbReference>
<dbReference type="InterPro" id="IPR037682">
    <property type="entry name" value="TonB_C"/>
</dbReference>
<evidence type="ECO:0000256" key="9">
    <source>
        <dbReference type="ARBA" id="ARBA00023136"/>
    </source>
</evidence>
<comment type="caution">
    <text evidence="13">The sequence shown here is derived from an EMBL/GenBank/DDBJ whole genome shotgun (WGS) entry which is preliminary data.</text>
</comment>
<dbReference type="Proteomes" id="UP000189021">
    <property type="component" value="Unassembled WGS sequence"/>
</dbReference>
<evidence type="ECO:0000256" key="6">
    <source>
        <dbReference type="ARBA" id="ARBA00022692"/>
    </source>
</evidence>
<evidence type="ECO:0000256" key="11">
    <source>
        <dbReference type="SAM" id="MobiDB-lite"/>
    </source>
</evidence>
<dbReference type="SUPFAM" id="SSF74653">
    <property type="entry name" value="TolA/TonB C-terminal domain"/>
    <property type="match status" value="1"/>
</dbReference>
<name>A0AB36JYB2_9GAMM</name>
<evidence type="ECO:0000256" key="1">
    <source>
        <dbReference type="ARBA" id="ARBA00004383"/>
    </source>
</evidence>
<comment type="function">
    <text evidence="10">Interacts with outer membrane receptor proteins that carry out high-affinity binding and energy dependent uptake into the periplasmic space of specific substrates. It could act to transduce energy from the cytoplasmic membrane to specific energy-requiring processes in the outer membrane, resulting in the release into the periplasm of ligands bound by these outer membrane proteins.</text>
</comment>
<keyword evidence="6 10" id="KW-0812">Transmembrane</keyword>
<dbReference type="GO" id="GO:0055085">
    <property type="term" value="P:transmembrane transport"/>
    <property type="evidence" value="ECO:0007669"/>
    <property type="project" value="InterPro"/>
</dbReference>
<dbReference type="InterPro" id="IPR051045">
    <property type="entry name" value="TonB-dependent_transducer"/>
</dbReference>
<feature type="domain" description="TonB C-terminal" evidence="12">
    <location>
        <begin position="201"/>
        <end position="291"/>
    </location>
</feature>